<reference evidence="2" key="1">
    <citation type="submission" date="2019-11" db="EMBL/GenBank/DDBJ databases">
        <authorList>
            <person name="Liu Y."/>
            <person name="Hou J."/>
            <person name="Li T.-Q."/>
            <person name="Guan C.-H."/>
            <person name="Wu X."/>
            <person name="Wu H.-Z."/>
            <person name="Ling F."/>
            <person name="Zhang R."/>
            <person name="Shi X.-G."/>
            <person name="Ren J.-P."/>
            <person name="Chen E.-F."/>
            <person name="Sun J.-M."/>
        </authorList>
    </citation>
    <scope>NUCLEOTIDE SEQUENCE</scope>
    <source>
        <strain evidence="2">Adult_tree_wgs_1</strain>
        <tissue evidence="2">Leaves</tissue>
    </source>
</reference>
<evidence type="ECO:0000256" key="1">
    <source>
        <dbReference type="SAM" id="SignalP"/>
    </source>
</evidence>
<dbReference type="OrthoDB" id="10481755at2759"/>
<feature type="chain" id="PRO_5032957429" evidence="1">
    <location>
        <begin position="25"/>
        <end position="98"/>
    </location>
</feature>
<keyword evidence="3" id="KW-1185">Reference proteome</keyword>
<evidence type="ECO:0000313" key="3">
    <source>
        <dbReference type="Proteomes" id="UP000626092"/>
    </source>
</evidence>
<proteinExistence type="predicted"/>
<evidence type="ECO:0000313" key="2">
    <source>
        <dbReference type="EMBL" id="KAF7144579.1"/>
    </source>
</evidence>
<dbReference type="EMBL" id="WJXA01000004">
    <property type="protein sequence ID" value="KAF7144579.1"/>
    <property type="molecule type" value="Genomic_DNA"/>
</dbReference>
<organism evidence="2 3">
    <name type="scientific">Rhododendron simsii</name>
    <name type="common">Sims's rhododendron</name>
    <dbReference type="NCBI Taxonomy" id="118357"/>
    <lineage>
        <taxon>Eukaryota</taxon>
        <taxon>Viridiplantae</taxon>
        <taxon>Streptophyta</taxon>
        <taxon>Embryophyta</taxon>
        <taxon>Tracheophyta</taxon>
        <taxon>Spermatophyta</taxon>
        <taxon>Magnoliopsida</taxon>
        <taxon>eudicotyledons</taxon>
        <taxon>Gunneridae</taxon>
        <taxon>Pentapetalae</taxon>
        <taxon>asterids</taxon>
        <taxon>Ericales</taxon>
        <taxon>Ericaceae</taxon>
        <taxon>Ericoideae</taxon>
        <taxon>Rhodoreae</taxon>
        <taxon>Rhododendron</taxon>
    </lineage>
</organism>
<protein>
    <submittedName>
        <fullName evidence="2">Uncharacterized protein</fullName>
    </submittedName>
</protein>
<keyword evidence="1" id="KW-0732">Signal</keyword>
<accession>A0A834LM21</accession>
<dbReference type="AlphaFoldDB" id="A0A834LM21"/>
<dbReference type="Proteomes" id="UP000626092">
    <property type="component" value="Unassembled WGS sequence"/>
</dbReference>
<name>A0A834LM21_RHOSS</name>
<sequence length="98" mass="10424">MDCRSCKTLVKLFVFGAAISSARPQVVISTTANQGLITNADLCIKDRYGYVEAECGVCVVEFVIGRGEQGDDQAGVATGRAVDPRVVKGEEDNVVQDV</sequence>
<gene>
    <name evidence="2" type="ORF">RHSIM_Rhsim04G0047000</name>
</gene>
<comment type="caution">
    <text evidence="2">The sequence shown here is derived from an EMBL/GenBank/DDBJ whole genome shotgun (WGS) entry which is preliminary data.</text>
</comment>
<feature type="signal peptide" evidence="1">
    <location>
        <begin position="1"/>
        <end position="24"/>
    </location>
</feature>